<reference evidence="1" key="1">
    <citation type="submission" date="2021-10" db="EMBL/GenBank/DDBJ databases">
        <title>Psilocybe cubensis genome.</title>
        <authorList>
            <person name="Mckernan K.J."/>
            <person name="Crawford S."/>
            <person name="Trippe A."/>
            <person name="Kane L.T."/>
            <person name="Mclaughlin S."/>
        </authorList>
    </citation>
    <scope>NUCLEOTIDE SEQUENCE</scope>
    <source>
        <strain evidence="1">MGC-MH-2018</strain>
    </source>
</reference>
<comment type="caution">
    <text evidence="1">The sequence shown here is derived from an EMBL/GenBank/DDBJ whole genome shotgun (WGS) entry which is preliminary data.</text>
</comment>
<evidence type="ECO:0000313" key="1">
    <source>
        <dbReference type="EMBL" id="KAH9474963.1"/>
    </source>
</evidence>
<keyword evidence="2" id="KW-1185">Reference proteome</keyword>
<protein>
    <submittedName>
        <fullName evidence="1">Uncharacterized protein</fullName>
    </submittedName>
</protein>
<dbReference type="Proteomes" id="UP000664032">
    <property type="component" value="Unassembled WGS sequence"/>
</dbReference>
<organism evidence="1 2">
    <name type="scientific">Psilocybe cubensis</name>
    <name type="common">Psychedelic mushroom</name>
    <name type="synonym">Stropharia cubensis</name>
    <dbReference type="NCBI Taxonomy" id="181762"/>
    <lineage>
        <taxon>Eukaryota</taxon>
        <taxon>Fungi</taxon>
        <taxon>Dikarya</taxon>
        <taxon>Basidiomycota</taxon>
        <taxon>Agaricomycotina</taxon>
        <taxon>Agaricomycetes</taxon>
        <taxon>Agaricomycetidae</taxon>
        <taxon>Agaricales</taxon>
        <taxon>Agaricineae</taxon>
        <taxon>Strophariaceae</taxon>
        <taxon>Psilocybe</taxon>
    </lineage>
</organism>
<proteinExistence type="predicted"/>
<gene>
    <name evidence="1" type="ORF">JR316_0012062</name>
</gene>
<dbReference type="EMBL" id="JAFIQS020000012">
    <property type="protein sequence ID" value="KAH9474963.1"/>
    <property type="molecule type" value="Genomic_DNA"/>
</dbReference>
<accession>A0ACB8GGZ2</accession>
<name>A0ACB8GGZ2_PSICU</name>
<sequence length="265" mass="29617">MNPELAFHRRSHNPGYLQFLNDQPNVFVLIVRAPLHVIINEYRSIGVDTLLPLAKRDLEEFLMSRQEAGDVHFIQPPHLNVEHVLSVPKDVFNNFLDEHRLAGALQLVPAQSWSADYKNAPSTRLQRLPDTVYTRWPYVGKLSAASTRIRVGRRSQQPALARIDSEGVATIPSAQGRQHSPDIIDLGDVDSDDNSDTSGLPESISVQTCQYSARLKGKQKAVEGPPTASTSATPEPRKSQRLENHRLISSCPNCKGKRGHFYNIM</sequence>
<evidence type="ECO:0000313" key="2">
    <source>
        <dbReference type="Proteomes" id="UP000664032"/>
    </source>
</evidence>